<feature type="domain" description="Transposable element P transposase-like GTP-binding insertion" evidence="2">
    <location>
        <begin position="106"/>
        <end position="153"/>
    </location>
</feature>
<organism evidence="3 4">
    <name type="scientific">Musca domestica</name>
    <name type="common">House fly</name>
    <dbReference type="NCBI Taxonomy" id="7370"/>
    <lineage>
        <taxon>Eukaryota</taxon>
        <taxon>Metazoa</taxon>
        <taxon>Ecdysozoa</taxon>
        <taxon>Arthropoda</taxon>
        <taxon>Hexapoda</taxon>
        <taxon>Insecta</taxon>
        <taxon>Pterygota</taxon>
        <taxon>Neoptera</taxon>
        <taxon>Endopterygota</taxon>
        <taxon>Diptera</taxon>
        <taxon>Brachycera</taxon>
        <taxon>Muscomorpha</taxon>
        <taxon>Muscoidea</taxon>
        <taxon>Muscidae</taxon>
        <taxon>Musca</taxon>
    </lineage>
</organism>
<name>A0ABM3URL9_MUSDO</name>
<dbReference type="InterPro" id="IPR048365">
    <property type="entry name" value="TNP-like_RNaseH_N"/>
</dbReference>
<dbReference type="Pfam" id="PF21788">
    <property type="entry name" value="TNP-like_GBD"/>
    <property type="match status" value="1"/>
</dbReference>
<dbReference type="RefSeq" id="XP_058976182.1">
    <property type="nucleotide sequence ID" value="XM_059120199.1"/>
</dbReference>
<reference evidence="4" key="1">
    <citation type="submission" date="2025-08" db="UniProtKB">
        <authorList>
            <consortium name="RefSeq"/>
        </authorList>
    </citation>
    <scope>IDENTIFICATION</scope>
    <source>
        <strain evidence="4">Aabys</strain>
        <tissue evidence="4">Whole body</tissue>
    </source>
</reference>
<dbReference type="InterPro" id="IPR048366">
    <property type="entry name" value="TNP-like_GBD"/>
</dbReference>
<protein>
    <submittedName>
        <fullName evidence="4">Uncharacterized protein LOC131801430</fullName>
    </submittedName>
</protein>
<evidence type="ECO:0000313" key="4">
    <source>
        <dbReference type="RefSeq" id="XP_058976182.1"/>
    </source>
</evidence>
<accession>A0ABM3URL9</accession>
<proteinExistence type="predicted"/>
<sequence>MSERERICFVVHDEVEIKPVLEYNKAEDVVDGFEDFGKDRRSKEMARRCLFFMIKGICSDWKFIISFYPVSKNTTKAVLHNVLRLHMAIKRIAAKLSISNMFVEYMNLNFKICPKLTEKHINPKLWDKMSVSRATEVLSNSVAAAMHACMQNGCILDDATDS</sequence>
<dbReference type="Proteomes" id="UP001652621">
    <property type="component" value="Unplaced"/>
</dbReference>
<feature type="domain" description="Transposable element P transposase-like RNase H" evidence="1">
    <location>
        <begin position="2"/>
        <end position="91"/>
    </location>
</feature>
<evidence type="ECO:0000259" key="1">
    <source>
        <dbReference type="Pfam" id="PF21787"/>
    </source>
</evidence>
<gene>
    <name evidence="4" type="primary">LOC131801430</name>
</gene>
<evidence type="ECO:0000259" key="2">
    <source>
        <dbReference type="Pfam" id="PF21788"/>
    </source>
</evidence>
<dbReference type="GeneID" id="131801430"/>
<evidence type="ECO:0000313" key="3">
    <source>
        <dbReference type="Proteomes" id="UP001652621"/>
    </source>
</evidence>
<dbReference type="Pfam" id="PF21787">
    <property type="entry name" value="TNP-like_RNaseH_N"/>
    <property type="match status" value="1"/>
</dbReference>
<keyword evidence="3" id="KW-1185">Reference proteome</keyword>